<evidence type="ECO:0000313" key="2">
    <source>
        <dbReference type="Proteomes" id="UP000534783"/>
    </source>
</evidence>
<accession>A0A7X6IBB3</accession>
<dbReference type="InterPro" id="IPR011990">
    <property type="entry name" value="TPR-like_helical_dom_sf"/>
</dbReference>
<dbReference type="RefSeq" id="WP_168060392.1">
    <property type="nucleotide sequence ID" value="NZ_VTOW01000002.1"/>
</dbReference>
<organism evidence="1 2">
    <name type="scientific">Candidatus Manganitrophus noduliformans</name>
    <dbReference type="NCBI Taxonomy" id="2606439"/>
    <lineage>
        <taxon>Bacteria</taxon>
        <taxon>Pseudomonadati</taxon>
        <taxon>Nitrospirota</taxon>
        <taxon>Nitrospiria</taxon>
        <taxon>Candidatus Troglogloeales</taxon>
        <taxon>Candidatus Manganitrophaceae</taxon>
        <taxon>Candidatus Manganitrophus</taxon>
    </lineage>
</organism>
<name>A0A7X6IBB3_9BACT</name>
<dbReference type="Gene3D" id="1.25.40.10">
    <property type="entry name" value="Tetratricopeptide repeat domain"/>
    <property type="match status" value="1"/>
</dbReference>
<dbReference type="SUPFAM" id="SSF48452">
    <property type="entry name" value="TPR-like"/>
    <property type="match status" value="1"/>
</dbReference>
<evidence type="ECO:0000313" key="1">
    <source>
        <dbReference type="EMBL" id="NKE71606.1"/>
    </source>
</evidence>
<dbReference type="Proteomes" id="UP000534783">
    <property type="component" value="Unassembled WGS sequence"/>
</dbReference>
<reference evidence="1 2" key="1">
    <citation type="journal article" date="2020" name="Nature">
        <title>Bacterial chemolithoautotrophy via manganese oxidation.</title>
        <authorList>
            <person name="Yu H."/>
            <person name="Leadbetter J.R."/>
        </authorList>
    </citation>
    <scope>NUCLEOTIDE SEQUENCE [LARGE SCALE GENOMIC DNA]</scope>
    <source>
        <strain evidence="1 2">Mn-1</strain>
    </source>
</reference>
<proteinExistence type="predicted"/>
<sequence length="501" mass="55364">MKDIKTKLIVVFTTILLCSTDIHSQQAEELTAGEVIKRAINVVQMINIQSRSSEKHKREILKEIAVVQAKAGDRTGSKKIFGDLIDAIYTSGNKKDYPGEGKNKKMDSRILDAEDKSDAEDARNRGNFVLKIESLEAIAIAQIRAGFILDAKQTFGRMIQIATLIPNDDRTDGRAYILSRIAAAQAKSGNNEWASETIQMVLQVIDSAKTHSGGSPEPFKIFLKMDLTRTQLEIGEHLAAISAIQEAIQLASNLKDAKVKAFALRDIAMAQSRIGDRNGAVATIQKMIDTRRTIQDEEPNRILMFNLNDIAHIAESAAEFNRREDTENIINMIIRIMEANEDEEEAKSPAWRIIGEVRARLGDVEGALEAEKRIVSPIYRGTVLPAIVEAEIEAGNFKEARQLANMSLQRDILLKDIAISQARSGDIKEALSTVDSICCKAGTLIARSEAFRAIATARIISGEKKETLIWAENQPSPEEKAYTLLGLAEGLLNKPMNSFTH</sequence>
<keyword evidence="2" id="KW-1185">Reference proteome</keyword>
<comment type="caution">
    <text evidence="1">The sequence shown here is derived from an EMBL/GenBank/DDBJ whole genome shotgun (WGS) entry which is preliminary data.</text>
</comment>
<dbReference type="EMBL" id="VTOW01000002">
    <property type="protein sequence ID" value="NKE71606.1"/>
    <property type="molecule type" value="Genomic_DNA"/>
</dbReference>
<dbReference type="AlphaFoldDB" id="A0A7X6IBB3"/>
<protein>
    <submittedName>
        <fullName evidence="1">Uncharacterized protein</fullName>
    </submittedName>
</protein>
<gene>
    <name evidence="1" type="ORF">MNODULE_12730</name>
</gene>